<comment type="subunit">
    <text evidence="3">The main subunits of complex b-c1 are: cytochrome b, cytochrome c1 and the Rieske protein.</text>
</comment>
<keyword evidence="16 19" id="KW-0472">Membrane</keyword>
<sequence length="364" mass="41866">MQPIRKTHPILQMLNSSVIDLPAPSNISHMWNFGSMLGVCLTIQTLTGIFLTMHFSSDISTAFNCIDHIMRDVNAGWFMRLLHANGASLFFFSIYIHMGRGLYFNSFLLNFTWMTGVVIFLLTMMTAFLGYVLPWGQMSYWGATVITNLLSAAPYVGALLVEWIWGGFSVSNATLTRFFSLHYLLPFVIMAFIVIHLIFLHEQKSSNPLGIQNPIDKISFHPYFITKDMISMLFLLFSFVLINKLIPFSLMDPENFTPANPLVTPTHIQPEWYFLFAYAILRSIPNKLGGVLALLFSILIMFPLALSKKTHQSNKYKKNNQFWPFSIIFLLLTWLGMKPVEEPFITLGAFLTLSYFAWFFWIFF</sequence>
<evidence type="ECO:0000256" key="1">
    <source>
        <dbReference type="ARBA" id="ARBA00002566"/>
    </source>
</evidence>
<feature type="transmembrane region" description="Helical" evidence="19">
    <location>
        <begin position="140"/>
        <end position="161"/>
    </location>
</feature>
<dbReference type="InterPro" id="IPR048260">
    <property type="entry name" value="Cytochrome_b_C_euk/bac"/>
</dbReference>
<evidence type="ECO:0000256" key="13">
    <source>
        <dbReference type="ARBA" id="ARBA00023004"/>
    </source>
</evidence>
<evidence type="ECO:0000256" key="12">
    <source>
        <dbReference type="ARBA" id="ARBA00022989"/>
    </source>
</evidence>
<evidence type="ECO:0000256" key="10">
    <source>
        <dbReference type="ARBA" id="ARBA00022792"/>
    </source>
</evidence>
<feature type="transmembrane region" description="Helical" evidence="19">
    <location>
        <begin position="77"/>
        <end position="98"/>
    </location>
</feature>
<feature type="domain" description="Cytochrome b/b6 C-terminal region profile" evidence="21">
    <location>
        <begin position="210"/>
        <end position="364"/>
    </location>
</feature>
<evidence type="ECO:0000256" key="16">
    <source>
        <dbReference type="ARBA" id="ARBA00023136"/>
    </source>
</evidence>
<feature type="binding site" evidence="17">
    <location>
        <position position="201"/>
    </location>
    <ligand>
        <name>a ubiquinone</name>
        <dbReference type="ChEBI" id="CHEBI:16389"/>
    </ligand>
</feature>
<dbReference type="SUPFAM" id="SSF81342">
    <property type="entry name" value="Transmembrane di-heme cytochromes"/>
    <property type="match status" value="1"/>
</dbReference>
<feature type="binding site" description="axial binding residue" evidence="18">
    <location>
        <position position="97"/>
    </location>
    <ligand>
        <name>heme b</name>
        <dbReference type="ChEBI" id="CHEBI:60344"/>
        <label>b566</label>
    </ligand>
    <ligandPart>
        <name>Fe</name>
        <dbReference type="ChEBI" id="CHEBI:18248"/>
    </ligandPart>
</feature>
<evidence type="ECO:0000256" key="7">
    <source>
        <dbReference type="ARBA" id="ARBA00022660"/>
    </source>
</evidence>
<comment type="cofactor">
    <cofactor evidence="18">
        <name>heme</name>
        <dbReference type="ChEBI" id="CHEBI:30413"/>
    </cofactor>
    <text evidence="18">Binds 2 heme groups non-covalently.</text>
</comment>
<evidence type="ECO:0000256" key="14">
    <source>
        <dbReference type="ARBA" id="ARBA00023075"/>
    </source>
</evidence>
<dbReference type="GO" id="GO:0006122">
    <property type="term" value="P:mitochondrial electron transport, ubiquinol to cytochrome c"/>
    <property type="evidence" value="ECO:0007669"/>
    <property type="project" value="TreeGrafter"/>
</dbReference>
<feature type="transmembrane region" description="Helical" evidence="19">
    <location>
        <begin position="110"/>
        <end position="133"/>
    </location>
</feature>
<keyword evidence="11 19" id="KW-0249">Electron transport</keyword>
<dbReference type="SUPFAM" id="SSF81648">
    <property type="entry name" value="a domain/subunit of cytochrome bc1 complex (Ubiquinol-cytochrome c reductase)"/>
    <property type="match status" value="1"/>
</dbReference>
<keyword evidence="9 18" id="KW-0479">Metal-binding</keyword>
<dbReference type="PANTHER" id="PTHR19271:SF16">
    <property type="entry name" value="CYTOCHROME B"/>
    <property type="match status" value="1"/>
</dbReference>
<dbReference type="CDD" id="cd00290">
    <property type="entry name" value="cytochrome_b_C"/>
    <property type="match status" value="1"/>
</dbReference>
<comment type="function">
    <text evidence="1 19">Component of the ubiquinol-cytochrome c reductase complex (complex III or cytochrome b-c1 complex) that is part of the mitochondrial respiratory chain. The b-c1 complex mediates electron transfer from ubiquinol to cytochrome c. Contributes to the generation of a proton gradient across the mitochondrial membrane that is then used for ATP synthesis.</text>
</comment>
<keyword evidence="15 19" id="KW-0496">Mitochondrion</keyword>
<feature type="transmembrane region" description="Helical" evidence="19">
    <location>
        <begin position="220"/>
        <end position="242"/>
    </location>
</feature>
<dbReference type="Pfam" id="PF00032">
    <property type="entry name" value="Cytochrom_B_C"/>
    <property type="match status" value="1"/>
</dbReference>
<evidence type="ECO:0000313" key="22">
    <source>
        <dbReference type="EMBL" id="ADK97603.1"/>
    </source>
</evidence>
<name>F8RJC1_9BILA</name>
<dbReference type="GO" id="GO:0046872">
    <property type="term" value="F:metal ion binding"/>
    <property type="evidence" value="ECO:0007669"/>
    <property type="project" value="UniProtKB-UniRule"/>
</dbReference>
<dbReference type="InterPro" id="IPR048259">
    <property type="entry name" value="Cytochrome_b_N_euk/bac"/>
</dbReference>
<keyword evidence="14" id="KW-0830">Ubiquinone</keyword>
<keyword evidence="10" id="KW-0999">Mitochondrion inner membrane</keyword>
<evidence type="ECO:0000256" key="8">
    <source>
        <dbReference type="ARBA" id="ARBA00022692"/>
    </source>
</evidence>
<evidence type="ECO:0000256" key="17">
    <source>
        <dbReference type="PIRSR" id="PIRSR038885-1"/>
    </source>
</evidence>
<keyword evidence="7 19" id="KW-0679">Respiratory chain</keyword>
<keyword evidence="12 19" id="KW-1133">Transmembrane helix</keyword>
<accession>F8RJC1</accession>
<comment type="subcellular location">
    <subcellularLocation>
        <location evidence="2">Mitochondrion inner membrane</location>
        <topology evidence="2">Multi-pass membrane protein</topology>
    </subcellularLocation>
</comment>
<organism evidence="22">
    <name type="scientific">Thulinius sp. DVL-2010</name>
    <dbReference type="NCBI Taxonomy" id="867920"/>
    <lineage>
        <taxon>Eukaryota</taxon>
        <taxon>Metazoa</taxon>
        <taxon>Ecdysozoa</taxon>
        <taxon>Tardigrada</taxon>
        <taxon>Eutardigrada</taxon>
        <taxon>Parachela</taxon>
        <taxon>Isohypsibioidea</taxon>
        <taxon>Doryphoribiidae</taxon>
        <taxon>Thulinius</taxon>
    </lineage>
</organism>
<feature type="domain" description="Cytochrome b/b6 N-terminal region profile" evidence="20">
    <location>
        <begin position="1"/>
        <end position="209"/>
    </location>
</feature>
<dbReference type="PIRSF" id="PIRSF038885">
    <property type="entry name" value="COB"/>
    <property type="match status" value="1"/>
</dbReference>
<dbReference type="PROSITE" id="PS51003">
    <property type="entry name" value="CYTB_CTER"/>
    <property type="match status" value="1"/>
</dbReference>
<evidence type="ECO:0000256" key="18">
    <source>
        <dbReference type="PIRSR" id="PIRSR038885-2"/>
    </source>
</evidence>
<dbReference type="InterPro" id="IPR030689">
    <property type="entry name" value="Cytochrome_b"/>
</dbReference>
<proteinExistence type="inferred from homology"/>
<keyword evidence="13 18" id="KW-0408">Iron</keyword>
<geneLocation type="mitochondrion" evidence="22"/>
<reference evidence="22" key="1">
    <citation type="journal article" date="2010" name="Genome Biol. Evol.">
        <title>Ecdysozoan mitogenomics: evidence for a common origin of the legged invertebrates, the Panarthropoda.</title>
        <authorList>
            <person name="Rota-Stabelli O."/>
            <person name="Kayal E."/>
            <person name="Gleeson D."/>
            <person name="Daub J."/>
            <person name="Boore J.L."/>
            <person name="Telford M.J."/>
            <person name="Pisani D."/>
            <person name="Blaxter M."/>
            <person name="Lavrov D.V."/>
        </authorList>
    </citation>
    <scope>NUCLEOTIDE SEQUENCE</scope>
</reference>
<comment type="similarity">
    <text evidence="19">Belongs to the cytochrome b family.</text>
</comment>
<keyword evidence="22" id="KW-0560">Oxidoreductase</keyword>
<dbReference type="GO" id="GO:0045275">
    <property type="term" value="C:respiratory chain complex III"/>
    <property type="evidence" value="ECO:0007669"/>
    <property type="project" value="InterPro"/>
</dbReference>
<protein>
    <recommendedName>
        <fullName evidence="4 19">Cytochrome b</fullName>
    </recommendedName>
</protein>
<evidence type="ECO:0000256" key="15">
    <source>
        <dbReference type="ARBA" id="ARBA00023128"/>
    </source>
</evidence>
<dbReference type="InterPro" id="IPR005797">
    <property type="entry name" value="Cyt_b/b6_N"/>
</dbReference>
<dbReference type="GO" id="GO:0016491">
    <property type="term" value="F:oxidoreductase activity"/>
    <property type="evidence" value="ECO:0007669"/>
    <property type="project" value="UniProtKB-UniRule"/>
</dbReference>
<dbReference type="GO" id="GO:0008121">
    <property type="term" value="F:quinol-cytochrome-c reductase activity"/>
    <property type="evidence" value="ECO:0007669"/>
    <property type="project" value="InterPro"/>
</dbReference>
<evidence type="ECO:0000256" key="11">
    <source>
        <dbReference type="ARBA" id="ARBA00022982"/>
    </source>
</evidence>
<dbReference type="InterPro" id="IPR027387">
    <property type="entry name" value="Cytb/b6-like_sf"/>
</dbReference>
<dbReference type="AlphaFoldDB" id="F8RJC1"/>
<feature type="transmembrane region" description="Helical" evidence="19">
    <location>
        <begin position="33"/>
        <end position="56"/>
    </location>
</feature>
<comment type="cofactor">
    <cofactor evidence="19">
        <name>heme b</name>
        <dbReference type="ChEBI" id="CHEBI:60344"/>
    </cofactor>
    <text evidence="19">Binds 2 heme groups non-covalently.</text>
</comment>
<dbReference type="InterPro" id="IPR036150">
    <property type="entry name" value="Cyt_b/b6_C_sf"/>
</dbReference>
<evidence type="ECO:0000256" key="3">
    <source>
        <dbReference type="ARBA" id="ARBA00011649"/>
    </source>
</evidence>
<feature type="binding site" description="axial binding residue" evidence="18">
    <location>
        <position position="83"/>
    </location>
    <ligand>
        <name>heme b</name>
        <dbReference type="ChEBI" id="CHEBI:60344"/>
        <label>b562</label>
    </ligand>
    <ligandPart>
        <name>Fe</name>
        <dbReference type="ChEBI" id="CHEBI:18248"/>
    </ligandPart>
</feature>
<keyword evidence="6 18" id="KW-0349">Heme</keyword>
<dbReference type="InterPro" id="IPR005798">
    <property type="entry name" value="Cyt_b/b6_C"/>
</dbReference>
<evidence type="ECO:0000256" key="4">
    <source>
        <dbReference type="ARBA" id="ARBA00013531"/>
    </source>
</evidence>
<dbReference type="CDD" id="cd00284">
    <property type="entry name" value="Cytochrome_b_N"/>
    <property type="match status" value="1"/>
</dbReference>
<evidence type="ECO:0000256" key="19">
    <source>
        <dbReference type="RuleBase" id="RU362117"/>
    </source>
</evidence>
<feature type="transmembrane region" description="Helical" evidence="19">
    <location>
        <begin position="343"/>
        <end position="363"/>
    </location>
</feature>
<evidence type="ECO:0000256" key="6">
    <source>
        <dbReference type="ARBA" id="ARBA00022617"/>
    </source>
</evidence>
<feature type="transmembrane region" description="Helical" evidence="19">
    <location>
        <begin position="319"/>
        <end position="337"/>
    </location>
</feature>
<dbReference type="Gene3D" id="1.20.810.10">
    <property type="entry name" value="Cytochrome Bc1 Complex, Chain C"/>
    <property type="match status" value="1"/>
</dbReference>
<gene>
    <name evidence="22" type="primary">cob</name>
</gene>
<feature type="binding site" description="axial binding residue" evidence="18">
    <location>
        <position position="196"/>
    </location>
    <ligand>
        <name>heme b</name>
        <dbReference type="ChEBI" id="CHEBI:60344"/>
        <label>b566</label>
    </ligand>
    <ligandPart>
        <name>Fe</name>
        <dbReference type="ChEBI" id="CHEBI:18248"/>
    </ligandPart>
</feature>
<evidence type="ECO:0000256" key="5">
    <source>
        <dbReference type="ARBA" id="ARBA00022448"/>
    </source>
</evidence>
<evidence type="ECO:0000256" key="9">
    <source>
        <dbReference type="ARBA" id="ARBA00022723"/>
    </source>
</evidence>
<dbReference type="PROSITE" id="PS51002">
    <property type="entry name" value="CYTB_NTER"/>
    <property type="match status" value="1"/>
</dbReference>
<keyword evidence="8 19" id="KW-0812">Transmembrane</keyword>
<feature type="binding site" description="axial binding residue" evidence="18">
    <location>
        <position position="182"/>
    </location>
    <ligand>
        <name>heme b</name>
        <dbReference type="ChEBI" id="CHEBI:60344"/>
        <label>b562</label>
    </ligand>
    <ligandPart>
        <name>Fe</name>
        <dbReference type="ChEBI" id="CHEBI:18248"/>
    </ligandPart>
</feature>
<evidence type="ECO:0000256" key="2">
    <source>
        <dbReference type="ARBA" id="ARBA00004448"/>
    </source>
</evidence>
<feature type="transmembrane region" description="Helical" evidence="19">
    <location>
        <begin position="288"/>
        <end position="307"/>
    </location>
</feature>
<dbReference type="InterPro" id="IPR016174">
    <property type="entry name" value="Di-haem_cyt_TM"/>
</dbReference>
<feature type="transmembrane region" description="Helical" evidence="19">
    <location>
        <begin position="181"/>
        <end position="200"/>
    </location>
</feature>
<evidence type="ECO:0000259" key="21">
    <source>
        <dbReference type="PROSITE" id="PS51003"/>
    </source>
</evidence>
<evidence type="ECO:0000259" key="20">
    <source>
        <dbReference type="PROSITE" id="PS51002"/>
    </source>
</evidence>
<dbReference type="GO" id="GO:0005743">
    <property type="term" value="C:mitochondrial inner membrane"/>
    <property type="evidence" value="ECO:0007669"/>
    <property type="project" value="UniProtKB-SubCell"/>
</dbReference>
<dbReference type="PANTHER" id="PTHR19271">
    <property type="entry name" value="CYTOCHROME B"/>
    <property type="match status" value="1"/>
</dbReference>
<dbReference type="Pfam" id="PF00033">
    <property type="entry name" value="Cytochrome_B"/>
    <property type="match status" value="1"/>
</dbReference>
<keyword evidence="5 19" id="KW-0813">Transport</keyword>
<dbReference type="EMBL" id="HM600784">
    <property type="protein sequence ID" value="ADK97603.1"/>
    <property type="molecule type" value="Genomic_DNA"/>
</dbReference>